<evidence type="ECO:0000313" key="2">
    <source>
        <dbReference type="Proteomes" id="UP000823865"/>
    </source>
</evidence>
<protein>
    <submittedName>
        <fullName evidence="1">Uncharacterized protein</fullName>
    </submittedName>
</protein>
<sequence>MRKLFLLTGIVCLMSSCIRQELAPCPPLQINVAVKDKNYFNAQDAAEIVGVKDENLPFKDYVSTLYYIITEAETGKIIEERTTFEVTGSEKNYKIILPEDLPYGKYVVTAWGNLKTERPIGDDGAYEDMLSEETLNRDIYVTHDTLDYQVGKEIFYTDLERTRGKLLIQAQNIPDYVNYSAKSISNVFQYVGRKLNYAVAGTVQTDTLWNELNQIQTETLLCPSTSLKESKLKVRFENSQTGNVLTPEDIQITMSRNMLTIVRYVYQEESDDFGIYVFIDDNWEKVHGMEIE</sequence>
<reference evidence="1" key="1">
    <citation type="journal article" date="2021" name="PeerJ">
        <title>Extensive microbial diversity within the chicken gut microbiome revealed by metagenomics and culture.</title>
        <authorList>
            <person name="Gilroy R."/>
            <person name="Ravi A."/>
            <person name="Getino M."/>
            <person name="Pursley I."/>
            <person name="Horton D.L."/>
            <person name="Alikhan N.F."/>
            <person name="Baker D."/>
            <person name="Gharbi K."/>
            <person name="Hall N."/>
            <person name="Watson M."/>
            <person name="Adriaenssens E.M."/>
            <person name="Foster-Nyarko E."/>
            <person name="Jarju S."/>
            <person name="Secka A."/>
            <person name="Antonio M."/>
            <person name="Oren A."/>
            <person name="Chaudhuri R.R."/>
            <person name="La Ragione R."/>
            <person name="Hildebrand F."/>
            <person name="Pallen M.J."/>
        </authorList>
    </citation>
    <scope>NUCLEOTIDE SEQUENCE</scope>
    <source>
        <strain evidence="1">G3-2149</strain>
    </source>
</reference>
<dbReference type="PROSITE" id="PS51257">
    <property type="entry name" value="PROKAR_LIPOPROTEIN"/>
    <property type="match status" value="1"/>
</dbReference>
<comment type="caution">
    <text evidence="1">The sequence shown here is derived from an EMBL/GenBank/DDBJ whole genome shotgun (WGS) entry which is preliminary data.</text>
</comment>
<dbReference type="Proteomes" id="UP000823865">
    <property type="component" value="Unassembled WGS sequence"/>
</dbReference>
<name>A0A9E2L6X4_9BACT</name>
<proteinExistence type="predicted"/>
<dbReference type="AlphaFoldDB" id="A0A9E2L6X4"/>
<organism evidence="1 2">
    <name type="scientific">Candidatus Paraprevotella stercoravium</name>
    <dbReference type="NCBI Taxonomy" id="2838725"/>
    <lineage>
        <taxon>Bacteria</taxon>
        <taxon>Pseudomonadati</taxon>
        <taxon>Bacteroidota</taxon>
        <taxon>Bacteroidia</taxon>
        <taxon>Bacteroidales</taxon>
        <taxon>Prevotellaceae</taxon>
        <taxon>Paraprevotella</taxon>
    </lineage>
</organism>
<evidence type="ECO:0000313" key="1">
    <source>
        <dbReference type="EMBL" id="MBU3853170.1"/>
    </source>
</evidence>
<accession>A0A9E2L6X4</accession>
<reference evidence="1" key="2">
    <citation type="submission" date="2021-04" db="EMBL/GenBank/DDBJ databases">
        <authorList>
            <person name="Gilroy R."/>
        </authorList>
    </citation>
    <scope>NUCLEOTIDE SEQUENCE</scope>
    <source>
        <strain evidence="1">G3-2149</strain>
    </source>
</reference>
<dbReference type="EMBL" id="JAHLFU010000096">
    <property type="protein sequence ID" value="MBU3853170.1"/>
    <property type="molecule type" value="Genomic_DNA"/>
</dbReference>
<gene>
    <name evidence="1" type="ORF">H9789_05030</name>
</gene>